<organism evidence="1 2">
    <name type="scientific">Pyrenophora tritici-repentis (strain Pt-1C-BFP)</name>
    <name type="common">Wheat tan spot fungus</name>
    <name type="synonym">Drechslera tritici-repentis</name>
    <dbReference type="NCBI Taxonomy" id="426418"/>
    <lineage>
        <taxon>Eukaryota</taxon>
        <taxon>Fungi</taxon>
        <taxon>Dikarya</taxon>
        <taxon>Ascomycota</taxon>
        <taxon>Pezizomycotina</taxon>
        <taxon>Dothideomycetes</taxon>
        <taxon>Pleosporomycetidae</taxon>
        <taxon>Pleosporales</taxon>
        <taxon>Pleosporineae</taxon>
        <taxon>Pleosporaceae</taxon>
        <taxon>Pyrenophora</taxon>
    </lineage>
</organism>
<gene>
    <name evidence="1" type="ORF">PTRG_04472</name>
</gene>
<dbReference type="InParanoid" id="B2W4C2"/>
<accession>B2W4C2</accession>
<dbReference type="Proteomes" id="UP000001471">
    <property type="component" value="Unassembled WGS sequence"/>
</dbReference>
<protein>
    <submittedName>
        <fullName evidence="1">Uncharacterized protein</fullName>
    </submittedName>
</protein>
<dbReference type="AlphaFoldDB" id="B2W4C2"/>
<sequence length="112" mass="11824">MPGPLAPRTLALACPGAPSCVEQVPKYCHGGCMLFVAGARRRANSIEGPSWGCRRVLAMHSDRVSIGRPADCKDQKAMVGTWKHSTIAPPFAGLALPTVGLQQRAGESVIDD</sequence>
<evidence type="ECO:0000313" key="2">
    <source>
        <dbReference type="Proteomes" id="UP000001471"/>
    </source>
</evidence>
<dbReference type="HOGENOM" id="CLU_2147130_0_0_1"/>
<name>B2W4C2_PYRTR</name>
<proteinExistence type="predicted"/>
<evidence type="ECO:0000313" key="1">
    <source>
        <dbReference type="EMBL" id="EDU47379.1"/>
    </source>
</evidence>
<dbReference type="EMBL" id="DS231618">
    <property type="protein sequence ID" value="EDU47379.1"/>
    <property type="molecule type" value="Genomic_DNA"/>
</dbReference>
<reference evidence="2" key="1">
    <citation type="journal article" date="2013" name="G3 (Bethesda)">
        <title>Comparative genomics of a plant-pathogenic fungus, Pyrenophora tritici-repentis, reveals transduplication and the impact of repeat elements on pathogenicity and population divergence.</title>
        <authorList>
            <person name="Manning V.A."/>
            <person name="Pandelova I."/>
            <person name="Dhillon B."/>
            <person name="Wilhelm L.J."/>
            <person name="Goodwin S.B."/>
            <person name="Berlin A.M."/>
            <person name="Figueroa M."/>
            <person name="Freitag M."/>
            <person name="Hane J.K."/>
            <person name="Henrissat B."/>
            <person name="Holman W.H."/>
            <person name="Kodira C.D."/>
            <person name="Martin J."/>
            <person name="Oliver R.P."/>
            <person name="Robbertse B."/>
            <person name="Schackwitz W."/>
            <person name="Schwartz D.C."/>
            <person name="Spatafora J.W."/>
            <person name="Turgeon B.G."/>
            <person name="Yandava C."/>
            <person name="Young S."/>
            <person name="Zhou S."/>
            <person name="Zeng Q."/>
            <person name="Grigoriev I.V."/>
            <person name="Ma L.-J."/>
            <person name="Ciuffetti L.M."/>
        </authorList>
    </citation>
    <scope>NUCLEOTIDE SEQUENCE [LARGE SCALE GENOMIC DNA]</scope>
    <source>
        <strain evidence="2">Pt-1C-BFP</strain>
    </source>
</reference>